<protein>
    <submittedName>
        <fullName evidence="1">Uncharacterized protein</fullName>
    </submittedName>
</protein>
<dbReference type="EMBL" id="HACG01037170">
    <property type="protein sequence ID" value="CEK84035.1"/>
    <property type="molecule type" value="Transcribed_RNA"/>
</dbReference>
<accession>A0A0B7AVX8</accession>
<sequence length="51" mass="5811">MQSHHLLCSVLAETTITIRLLRPDFSLYGRSSSLHIQPNSPKVFQSLPQYV</sequence>
<gene>
    <name evidence="1" type="primary">ORF140351</name>
</gene>
<feature type="non-terminal residue" evidence="1">
    <location>
        <position position="51"/>
    </location>
</feature>
<dbReference type="AlphaFoldDB" id="A0A0B7AVX8"/>
<reference evidence="1" key="1">
    <citation type="submission" date="2014-12" db="EMBL/GenBank/DDBJ databases">
        <title>Insight into the proteome of Arion vulgaris.</title>
        <authorList>
            <person name="Aradska J."/>
            <person name="Bulat T."/>
            <person name="Smidak R."/>
            <person name="Sarate P."/>
            <person name="Gangsoo J."/>
            <person name="Sialana F."/>
            <person name="Bilban M."/>
            <person name="Lubec G."/>
        </authorList>
    </citation>
    <scope>NUCLEOTIDE SEQUENCE</scope>
    <source>
        <tissue evidence="1">Skin</tissue>
    </source>
</reference>
<proteinExistence type="predicted"/>
<organism evidence="1">
    <name type="scientific">Arion vulgaris</name>
    <dbReference type="NCBI Taxonomy" id="1028688"/>
    <lineage>
        <taxon>Eukaryota</taxon>
        <taxon>Metazoa</taxon>
        <taxon>Spiralia</taxon>
        <taxon>Lophotrochozoa</taxon>
        <taxon>Mollusca</taxon>
        <taxon>Gastropoda</taxon>
        <taxon>Heterobranchia</taxon>
        <taxon>Euthyneura</taxon>
        <taxon>Panpulmonata</taxon>
        <taxon>Eupulmonata</taxon>
        <taxon>Stylommatophora</taxon>
        <taxon>Helicina</taxon>
        <taxon>Arionoidea</taxon>
        <taxon>Arionidae</taxon>
        <taxon>Arion</taxon>
    </lineage>
</organism>
<evidence type="ECO:0000313" key="1">
    <source>
        <dbReference type="EMBL" id="CEK84035.1"/>
    </source>
</evidence>
<name>A0A0B7AVX8_9EUPU</name>